<reference evidence="8 9" key="1">
    <citation type="submission" date="2019-04" db="EMBL/GenBank/DDBJ databases">
        <title>An improved genome assembly and genetic linkage map for asparagus bean, Vigna unguiculata ssp. sesquipedialis.</title>
        <authorList>
            <person name="Xia Q."/>
            <person name="Zhang R."/>
            <person name="Dong Y."/>
        </authorList>
    </citation>
    <scope>NUCLEOTIDE SEQUENCE [LARGE SCALE GENOMIC DNA]</scope>
    <source>
        <tissue evidence="8">Leaf</tissue>
    </source>
</reference>
<dbReference type="SUPFAM" id="SSF101936">
    <property type="entry name" value="DNA-binding pseudobarrel domain"/>
    <property type="match status" value="3"/>
</dbReference>
<dbReference type="Gene3D" id="2.40.330.10">
    <property type="entry name" value="DNA-binding pseudobarrel domain"/>
    <property type="match status" value="3"/>
</dbReference>
<proteinExistence type="predicted"/>
<feature type="domain" description="TF-B3" evidence="7">
    <location>
        <begin position="8"/>
        <end position="101"/>
    </location>
</feature>
<keyword evidence="5" id="KW-0539">Nucleus</keyword>
<feature type="domain" description="TF-B3" evidence="7">
    <location>
        <begin position="243"/>
        <end position="335"/>
    </location>
</feature>
<evidence type="ECO:0000256" key="1">
    <source>
        <dbReference type="ARBA" id="ARBA00004123"/>
    </source>
</evidence>
<keyword evidence="3" id="KW-0238">DNA-binding</keyword>
<evidence type="ECO:0000256" key="4">
    <source>
        <dbReference type="ARBA" id="ARBA00023163"/>
    </source>
</evidence>
<dbReference type="Proteomes" id="UP000501690">
    <property type="component" value="Linkage Group LG4"/>
</dbReference>
<keyword evidence="4" id="KW-0804">Transcription</keyword>
<protein>
    <recommendedName>
        <fullName evidence="7">TF-B3 domain-containing protein</fullName>
    </recommendedName>
</protein>
<evidence type="ECO:0000256" key="3">
    <source>
        <dbReference type="ARBA" id="ARBA00023125"/>
    </source>
</evidence>
<dbReference type="PANTHER" id="PTHR31391:SF143">
    <property type="entry name" value="B3 DNA-BINDING DOMAIN PROTEIN"/>
    <property type="match status" value="1"/>
</dbReference>
<gene>
    <name evidence="8" type="ORF">DEO72_LG4g965</name>
</gene>
<organism evidence="8 9">
    <name type="scientific">Vigna unguiculata</name>
    <name type="common">Cowpea</name>
    <dbReference type="NCBI Taxonomy" id="3917"/>
    <lineage>
        <taxon>Eukaryota</taxon>
        <taxon>Viridiplantae</taxon>
        <taxon>Streptophyta</taxon>
        <taxon>Embryophyta</taxon>
        <taxon>Tracheophyta</taxon>
        <taxon>Spermatophyta</taxon>
        <taxon>Magnoliopsida</taxon>
        <taxon>eudicotyledons</taxon>
        <taxon>Gunneridae</taxon>
        <taxon>Pentapetalae</taxon>
        <taxon>rosids</taxon>
        <taxon>fabids</taxon>
        <taxon>Fabales</taxon>
        <taxon>Fabaceae</taxon>
        <taxon>Papilionoideae</taxon>
        <taxon>50 kb inversion clade</taxon>
        <taxon>NPAAA clade</taxon>
        <taxon>indigoferoid/millettioid clade</taxon>
        <taxon>Phaseoleae</taxon>
        <taxon>Vigna</taxon>
    </lineage>
</organism>
<dbReference type="PANTHER" id="PTHR31391">
    <property type="entry name" value="B3 DOMAIN-CONTAINING PROTEIN OS11G0197600-RELATED"/>
    <property type="match status" value="1"/>
</dbReference>
<dbReference type="InterPro" id="IPR015300">
    <property type="entry name" value="DNA-bd_pseudobarrel_sf"/>
</dbReference>
<evidence type="ECO:0000256" key="6">
    <source>
        <dbReference type="SAM" id="MobiDB-lite"/>
    </source>
</evidence>
<evidence type="ECO:0000256" key="2">
    <source>
        <dbReference type="ARBA" id="ARBA00023015"/>
    </source>
</evidence>
<dbReference type="GO" id="GO:0003677">
    <property type="term" value="F:DNA binding"/>
    <property type="evidence" value="ECO:0007669"/>
    <property type="project" value="UniProtKB-KW"/>
</dbReference>
<accession>A0A4D6LNF2</accession>
<name>A0A4D6LNF2_VIGUN</name>
<evidence type="ECO:0000313" key="8">
    <source>
        <dbReference type="EMBL" id="QCD90013.1"/>
    </source>
</evidence>
<dbReference type="Pfam" id="PF02362">
    <property type="entry name" value="B3"/>
    <property type="match status" value="3"/>
</dbReference>
<feature type="compositionally biased region" description="Polar residues" evidence="6">
    <location>
        <begin position="170"/>
        <end position="184"/>
    </location>
</feature>
<keyword evidence="2" id="KW-0805">Transcription regulation</keyword>
<dbReference type="InterPro" id="IPR044837">
    <property type="entry name" value="REM16-like"/>
</dbReference>
<evidence type="ECO:0000259" key="7">
    <source>
        <dbReference type="PROSITE" id="PS50863"/>
    </source>
</evidence>
<feature type="region of interest" description="Disordered" evidence="6">
    <location>
        <begin position="153"/>
        <end position="199"/>
    </location>
</feature>
<sequence>MTPPCNIRFCKIIPGTSLAHGLLKLPGKFTAKCGDGMSNPVFLNLPDCTEWKIQWTKHDGEIWFQEGWKEFATRYSLDHGHMLFFEYVGISRFDVHICDKSAVEIDYRSHFTHDNPDNSVETLDEQFHDETDNIVQISDDSEQILDEQCIRKSGVKNTQSPSQPCKKMKNSITTDAGRSPNGVNLHQHDQSRSAGLQKQKFTKQKLEEEKGKSIFHGECPKVEQLTSSVLNRATSTSKSMHPSFKLVMRPSFINADYLVIPSEFSEQYLKKKTKAVVLEVMDGRSWPVILSGPRITAGWPNFASENNLKVDDVCVFELITKIQSLAFRVSIIPSAGKPSTPILHVHPATTSRGGSSSVRTLVGKREEAREFSSENPFFMSTLSWQGNTTRCPRVPRNFARKYFLGMNHDSIMMQFRNILWPVTIVLTKSDLSGTLSAGWPTFSRANKLRAGDVCVFELVNRDVMTLDVHVFRDHSEVMH</sequence>
<keyword evidence="9" id="KW-1185">Reference proteome</keyword>
<dbReference type="PROSITE" id="PS50863">
    <property type="entry name" value="B3"/>
    <property type="match status" value="3"/>
</dbReference>
<dbReference type="InterPro" id="IPR003340">
    <property type="entry name" value="B3_DNA-bd"/>
</dbReference>
<evidence type="ECO:0000313" key="9">
    <source>
        <dbReference type="Proteomes" id="UP000501690"/>
    </source>
</evidence>
<dbReference type="EMBL" id="CP039348">
    <property type="protein sequence ID" value="QCD90013.1"/>
    <property type="molecule type" value="Genomic_DNA"/>
</dbReference>
<dbReference type="AlphaFoldDB" id="A0A4D6LNF2"/>
<feature type="domain" description="TF-B3" evidence="7">
    <location>
        <begin position="377"/>
        <end position="474"/>
    </location>
</feature>
<evidence type="ECO:0000256" key="5">
    <source>
        <dbReference type="ARBA" id="ARBA00023242"/>
    </source>
</evidence>
<dbReference type="SMART" id="SM01019">
    <property type="entry name" value="B3"/>
    <property type="match status" value="3"/>
</dbReference>
<comment type="subcellular location">
    <subcellularLocation>
        <location evidence="1">Nucleus</location>
    </subcellularLocation>
</comment>
<dbReference type="GO" id="GO:0005634">
    <property type="term" value="C:nucleus"/>
    <property type="evidence" value="ECO:0007669"/>
    <property type="project" value="UniProtKB-SubCell"/>
</dbReference>
<dbReference type="CDD" id="cd10017">
    <property type="entry name" value="B3_DNA"/>
    <property type="match status" value="3"/>
</dbReference>